<sequence>MATTTDFQEWLDNLDETSIEEIYCLYESIVGVTQMGGFSCSQNNGRLFIKTDQNDSTLMLASGKAVKAFLDKLDSEYGGDFGWVGGYYEFVRAMEKDD</sequence>
<accession>A0A2H1E806</accession>
<reference evidence="1 2" key="1">
    <citation type="submission" date="2016-11" db="EMBL/GenBank/DDBJ databases">
        <authorList>
            <person name="Jaros S."/>
            <person name="Januszkiewicz K."/>
            <person name="Wedrychowicz H."/>
        </authorList>
    </citation>
    <scope>NUCLEOTIDE SEQUENCE [LARGE SCALE GENOMIC DNA]</scope>
    <source>
        <strain evidence="1">NCIMB 2154T</strain>
    </source>
</reference>
<keyword evidence="2" id="KW-1185">Reference proteome</keyword>
<proteinExistence type="predicted"/>
<dbReference type="GeneID" id="47722490"/>
<dbReference type="EMBL" id="LT634361">
    <property type="protein sequence ID" value="SFZ81047.1"/>
    <property type="molecule type" value="Genomic_DNA"/>
</dbReference>
<organism evidence="1 2">
    <name type="scientific">Tenacibaculum maritimum NCIMB 2154</name>
    <dbReference type="NCBI Taxonomy" id="1349785"/>
    <lineage>
        <taxon>Bacteria</taxon>
        <taxon>Pseudomonadati</taxon>
        <taxon>Bacteroidota</taxon>
        <taxon>Flavobacteriia</taxon>
        <taxon>Flavobacteriales</taxon>
        <taxon>Flavobacteriaceae</taxon>
        <taxon>Tenacibaculum</taxon>
    </lineage>
</organism>
<evidence type="ECO:0000313" key="1">
    <source>
        <dbReference type="EMBL" id="SFZ81047.1"/>
    </source>
</evidence>
<dbReference type="AlphaFoldDB" id="A0A2H1E806"/>
<evidence type="ECO:0000313" key="2">
    <source>
        <dbReference type="Proteomes" id="UP000231564"/>
    </source>
</evidence>
<dbReference type="KEGG" id="tmar:MARIT_0924"/>
<protein>
    <submittedName>
        <fullName evidence="1">Uncharacterized protein</fullName>
    </submittedName>
</protein>
<dbReference type="Proteomes" id="UP000231564">
    <property type="component" value="Chromosome MARIT"/>
</dbReference>
<dbReference type="OrthoDB" id="1454130at2"/>
<dbReference type="STRING" id="1349785.GCA_000509405_02056"/>
<dbReference type="RefSeq" id="WP_024740756.1">
    <property type="nucleotide sequence ID" value="NZ_BAUG01000011.1"/>
</dbReference>
<name>A0A2H1E806_9FLAO</name>
<gene>
    <name evidence="1" type="ORF">MARIT_0924</name>
</gene>